<dbReference type="AlphaFoldDB" id="A0A7H8QPD8"/>
<reference evidence="12" key="1">
    <citation type="submission" date="2020-06" db="EMBL/GenBank/DDBJ databases">
        <title>A chromosome-scale genome assembly of Talaromyces rugulosus W13939.</title>
        <authorList>
            <person name="Wang B."/>
            <person name="Guo L."/>
            <person name="Ye K."/>
            <person name="Wang L."/>
        </authorList>
    </citation>
    <scope>NUCLEOTIDE SEQUENCE [LARGE SCALE GENOMIC DNA]</scope>
    <source>
        <strain evidence="12">W13939</strain>
    </source>
</reference>
<dbReference type="GO" id="GO:0000049">
    <property type="term" value="F:tRNA binding"/>
    <property type="evidence" value="ECO:0007669"/>
    <property type="project" value="UniProtKB-UniRule"/>
</dbReference>
<sequence>MGTARKKALHRDEYKKQRQEAQIAGKEVELPRKKFYRQRAHANPFSDYALKYPLSPAHMDWASHYPGFVNPDASQTTLAGTRKLLKDVEVADIGCGFGGLLIGLAPVLPDTLMVGMEIRAQVTEFLIARIAALRAQQVQLRSGGQVSASSTKATNPSEAKETQAQEIDIPEDAPALPGAAEENTAIVSGGYQNITAIRANTMKFLPRFFGHHQLSKIFICFPDPHFKARKHKARIVSSSLNAEYAFVLRPGGLLYTITDVEEYHRWILEHFGVPIPEVETTAPAEPSEQSEKKDEEQDGADSDSDDESGQARVKELFERVSDEELAKDECARVMREETEEGRKVARNNGPKFVAVFRRLPDPEWPTS</sequence>
<comment type="subunit">
    <text evidence="9">Forms a complex with TRM82.</text>
</comment>
<organism evidence="11 12">
    <name type="scientific">Talaromyces rugulosus</name>
    <name type="common">Penicillium rugulosum</name>
    <dbReference type="NCBI Taxonomy" id="121627"/>
    <lineage>
        <taxon>Eukaryota</taxon>
        <taxon>Fungi</taxon>
        <taxon>Dikarya</taxon>
        <taxon>Ascomycota</taxon>
        <taxon>Pezizomycotina</taxon>
        <taxon>Eurotiomycetes</taxon>
        <taxon>Eurotiomycetidae</taxon>
        <taxon>Eurotiales</taxon>
        <taxon>Trichocomaceae</taxon>
        <taxon>Talaromyces</taxon>
        <taxon>Talaromyces sect. Islandici</taxon>
    </lineage>
</organism>
<dbReference type="HAMAP" id="MF_03055">
    <property type="entry name" value="tRNA_methyltr_TrmB_euk"/>
    <property type="match status" value="1"/>
</dbReference>
<feature type="binding site" evidence="9">
    <location>
        <begin position="117"/>
        <end position="118"/>
    </location>
    <ligand>
        <name>S-adenosyl-L-methionine</name>
        <dbReference type="ChEBI" id="CHEBI:59789"/>
    </ligand>
</feature>
<dbReference type="GO" id="GO:0008176">
    <property type="term" value="F:tRNA (guanine(46)-N7)-methyltransferase activity"/>
    <property type="evidence" value="ECO:0007669"/>
    <property type="project" value="UniProtKB-UniRule"/>
</dbReference>
<dbReference type="EMBL" id="CP055899">
    <property type="protein sequence ID" value="QKX55830.1"/>
    <property type="molecule type" value="Genomic_DNA"/>
</dbReference>
<evidence type="ECO:0000256" key="3">
    <source>
        <dbReference type="ARBA" id="ARBA00022603"/>
    </source>
</evidence>
<comment type="subcellular location">
    <subcellularLocation>
        <location evidence="9">Nucleus</location>
    </subcellularLocation>
</comment>
<comment type="pathway">
    <text evidence="9">tRNA modification; N(7)-methylguanine-tRNA biosynthesis.</text>
</comment>
<feature type="region of interest" description="Disordered" evidence="10">
    <location>
        <begin position="1"/>
        <end position="20"/>
    </location>
</feature>
<dbReference type="PANTHER" id="PTHR23417:SF16">
    <property type="entry name" value="TRNA (GUANINE-N(7)-)-METHYLTRANSFERASE"/>
    <property type="match status" value="1"/>
</dbReference>
<dbReference type="GO" id="GO:0043527">
    <property type="term" value="C:tRNA methyltransferase complex"/>
    <property type="evidence" value="ECO:0007669"/>
    <property type="project" value="TreeGrafter"/>
</dbReference>
<dbReference type="Gene3D" id="3.40.50.150">
    <property type="entry name" value="Vaccinia Virus protein VP39"/>
    <property type="match status" value="1"/>
</dbReference>
<protein>
    <recommendedName>
        <fullName evidence="9">tRNA (guanine-N(7)-)-methyltransferase</fullName>
        <ecNumber evidence="9">2.1.1.33</ecNumber>
    </recommendedName>
    <alternativeName>
        <fullName evidence="9">Transfer RNA methyltransferase 8</fullName>
    </alternativeName>
    <alternativeName>
        <fullName evidence="9">tRNA (guanine(46)-N(7))-methyltransferase</fullName>
    </alternativeName>
    <alternativeName>
        <fullName evidence="9">tRNA(m7G46)-methyltransferase</fullName>
    </alternativeName>
</protein>
<accession>A0A7H8QPD8</accession>
<dbReference type="Pfam" id="PF02390">
    <property type="entry name" value="Methyltransf_4"/>
    <property type="match status" value="2"/>
</dbReference>
<dbReference type="InterPro" id="IPR029063">
    <property type="entry name" value="SAM-dependent_MTases_sf"/>
</dbReference>
<evidence type="ECO:0000313" key="12">
    <source>
        <dbReference type="Proteomes" id="UP000509510"/>
    </source>
</evidence>
<evidence type="ECO:0000256" key="6">
    <source>
        <dbReference type="ARBA" id="ARBA00022694"/>
    </source>
</evidence>
<comment type="similarity">
    <text evidence="9">Belongs to the class I-like SAM-binding methyltransferase superfamily. TrmB family.</text>
</comment>
<feature type="binding site" evidence="9">
    <location>
        <position position="94"/>
    </location>
    <ligand>
        <name>S-adenosyl-L-methionine</name>
        <dbReference type="ChEBI" id="CHEBI:59789"/>
    </ligand>
</feature>
<dbReference type="InterPro" id="IPR003358">
    <property type="entry name" value="tRNA_(Gua-N-7)_MeTrfase_Trmb"/>
</dbReference>
<feature type="compositionally biased region" description="Acidic residues" evidence="10">
    <location>
        <begin position="296"/>
        <end position="308"/>
    </location>
</feature>
<proteinExistence type="inferred from homology"/>
<evidence type="ECO:0000256" key="9">
    <source>
        <dbReference type="HAMAP-Rule" id="MF_03055"/>
    </source>
</evidence>
<keyword evidence="12" id="KW-1185">Reference proteome</keyword>
<evidence type="ECO:0000256" key="2">
    <source>
        <dbReference type="ARBA" id="ARBA00022555"/>
    </source>
</evidence>
<feature type="region of interest" description="Disordered" evidence="10">
    <location>
        <begin position="144"/>
        <end position="164"/>
    </location>
</feature>
<dbReference type="SUPFAM" id="SSF53335">
    <property type="entry name" value="S-adenosyl-L-methionine-dependent methyltransferases"/>
    <property type="match status" value="1"/>
</dbReference>
<keyword evidence="3 9" id="KW-0489">Methyltransferase</keyword>
<dbReference type="PANTHER" id="PTHR23417">
    <property type="entry name" value="3-DEOXY-D-MANNO-OCTULOSONIC-ACID TRANSFERASE/TRNA GUANINE-N 7 - -METHYLTRANSFERASE"/>
    <property type="match status" value="1"/>
</dbReference>
<evidence type="ECO:0000256" key="7">
    <source>
        <dbReference type="ARBA" id="ARBA00022884"/>
    </source>
</evidence>
<evidence type="ECO:0000256" key="10">
    <source>
        <dbReference type="SAM" id="MobiDB-lite"/>
    </source>
</evidence>
<feature type="compositionally biased region" description="Polar residues" evidence="10">
    <location>
        <begin position="144"/>
        <end position="157"/>
    </location>
</feature>
<evidence type="ECO:0000256" key="8">
    <source>
        <dbReference type="ARBA" id="ARBA00023242"/>
    </source>
</evidence>
<keyword evidence="5 9" id="KW-0949">S-adenosyl-L-methionine</keyword>
<evidence type="ECO:0000256" key="5">
    <source>
        <dbReference type="ARBA" id="ARBA00022691"/>
    </source>
</evidence>
<gene>
    <name evidence="9" type="primary">TRM8</name>
    <name evidence="11" type="ORF">TRUGW13939_02928</name>
</gene>
<keyword evidence="7 9" id="KW-0694">RNA-binding</keyword>
<comment type="function">
    <text evidence="9">Catalyzes the formation of N(7)-methylguanine at position 46 (m7G46) in tRNA.</text>
</comment>
<dbReference type="GO" id="GO:0005634">
    <property type="term" value="C:nucleus"/>
    <property type="evidence" value="ECO:0007669"/>
    <property type="project" value="UniProtKB-SubCell"/>
</dbReference>
<keyword evidence="2 9" id="KW-0820">tRNA-binding</keyword>
<keyword evidence="8 9" id="KW-0539">Nucleus</keyword>
<evidence type="ECO:0000256" key="1">
    <source>
        <dbReference type="ARBA" id="ARBA00000142"/>
    </source>
</evidence>
<dbReference type="PROSITE" id="PS51625">
    <property type="entry name" value="SAM_MT_TRMB"/>
    <property type="match status" value="1"/>
</dbReference>
<feature type="binding site" evidence="9">
    <location>
        <begin position="338"/>
        <end position="340"/>
    </location>
    <ligand>
        <name>S-adenosyl-L-methionine</name>
        <dbReference type="ChEBI" id="CHEBI:59789"/>
    </ligand>
</feature>
<feature type="binding site" evidence="9">
    <location>
        <begin position="200"/>
        <end position="201"/>
    </location>
    <ligand>
        <name>S-adenosyl-L-methionine</name>
        <dbReference type="ChEBI" id="CHEBI:59789"/>
    </ligand>
</feature>
<feature type="binding site" evidence="9">
    <location>
        <position position="220"/>
    </location>
    <ligand>
        <name>S-adenosyl-L-methionine</name>
        <dbReference type="ChEBI" id="CHEBI:59789"/>
    </ligand>
</feature>
<comment type="catalytic activity">
    <reaction evidence="1 9">
        <text>guanosine(46) in tRNA + S-adenosyl-L-methionine = N(7)-methylguanosine(46) in tRNA + S-adenosyl-L-homocysteine</text>
        <dbReference type="Rhea" id="RHEA:42708"/>
        <dbReference type="Rhea" id="RHEA-COMP:10188"/>
        <dbReference type="Rhea" id="RHEA-COMP:10189"/>
        <dbReference type="ChEBI" id="CHEBI:57856"/>
        <dbReference type="ChEBI" id="CHEBI:59789"/>
        <dbReference type="ChEBI" id="CHEBI:74269"/>
        <dbReference type="ChEBI" id="CHEBI:74480"/>
        <dbReference type="EC" id="2.1.1.33"/>
    </reaction>
</comment>
<dbReference type="EC" id="2.1.1.33" evidence="9"/>
<feature type="active site" evidence="9">
    <location>
        <position position="223"/>
    </location>
</feature>
<dbReference type="CDD" id="cd02440">
    <property type="entry name" value="AdoMet_MTases"/>
    <property type="match status" value="1"/>
</dbReference>
<evidence type="ECO:0000256" key="4">
    <source>
        <dbReference type="ARBA" id="ARBA00022679"/>
    </source>
</evidence>
<evidence type="ECO:0000313" key="11">
    <source>
        <dbReference type="EMBL" id="QKX55830.1"/>
    </source>
</evidence>
<feature type="compositionally biased region" description="Basic and acidic residues" evidence="10">
    <location>
        <begin position="10"/>
        <end position="19"/>
    </location>
</feature>
<dbReference type="Proteomes" id="UP000509510">
    <property type="component" value="Chromosome II"/>
</dbReference>
<dbReference type="OrthoDB" id="47276at2759"/>
<keyword evidence="6 9" id="KW-0819">tRNA processing</keyword>
<feature type="region of interest" description="Disordered" evidence="10">
    <location>
        <begin position="278"/>
        <end position="320"/>
    </location>
</feature>
<dbReference type="InterPro" id="IPR025763">
    <property type="entry name" value="Trm8_euk"/>
</dbReference>
<dbReference type="UniPathway" id="UPA00989"/>
<keyword evidence="4 9" id="KW-0808">Transferase</keyword>
<name>A0A7H8QPD8_TALRU</name>